<protein>
    <submittedName>
        <fullName evidence="1">Serine protease</fullName>
    </submittedName>
</protein>
<dbReference type="RefSeq" id="WP_241792380.1">
    <property type="nucleotide sequence ID" value="NZ_JALBUU010000001.1"/>
</dbReference>
<dbReference type="SUPFAM" id="SSF50494">
    <property type="entry name" value="Trypsin-like serine proteases"/>
    <property type="match status" value="1"/>
</dbReference>
<dbReference type="InterPro" id="IPR043504">
    <property type="entry name" value="Peptidase_S1_PA_chymotrypsin"/>
</dbReference>
<dbReference type="InterPro" id="IPR009003">
    <property type="entry name" value="Peptidase_S1_PA"/>
</dbReference>
<reference evidence="1 2" key="1">
    <citation type="submission" date="2022-03" db="EMBL/GenBank/DDBJ databases">
        <title>Complete genome analysis of Roseomonas KG 17.1 : a prolific producer of plant growth promoters.</title>
        <authorList>
            <person name="Saadouli I."/>
            <person name="Najjari A."/>
            <person name="Mosbah A."/>
            <person name="Ouzari H.I."/>
        </authorList>
    </citation>
    <scope>NUCLEOTIDE SEQUENCE [LARGE SCALE GENOMIC DNA]</scope>
    <source>
        <strain evidence="1 2">KG17-1</strain>
    </source>
</reference>
<proteinExistence type="predicted"/>
<gene>
    <name evidence="1" type="ORF">MON41_00020</name>
</gene>
<dbReference type="Proteomes" id="UP001201985">
    <property type="component" value="Unassembled WGS sequence"/>
</dbReference>
<evidence type="ECO:0000313" key="1">
    <source>
        <dbReference type="EMBL" id="MCI0752150.1"/>
    </source>
</evidence>
<name>A0ABS9VYV5_9PROT</name>
<dbReference type="Gene3D" id="2.40.10.10">
    <property type="entry name" value="Trypsin-like serine proteases"/>
    <property type="match status" value="1"/>
</dbReference>
<accession>A0ABS9VYV5</accession>
<keyword evidence="1" id="KW-0645">Protease</keyword>
<comment type="caution">
    <text evidence="1">The sequence shown here is derived from an EMBL/GenBank/DDBJ whole genome shotgun (WGS) entry which is preliminary data.</text>
</comment>
<sequence>MIRQVKSSTVYIESSTPNFGSQKGSGIVVARSDDSAYVLTARHVVTYRGDNGNFLWHENIQIAEVPERASNDRSAIRGKVEFGKRDGFEKPPITDYTDWAIITVAWNKEWLERTPEVRTLVRDDLLFYAGWLDGSIFTDVTVTVKNDAINADGLRLMGGPHGAGLSGGPYFTCAGQLVGIHSGSVDQAGGFPMMIPLGPAIEALKKLNVTFTSVPREPSVWARIRFWRDVGQLGPPESEKVVPIVQFTGSTGQFGDSLEPTPQQDGVFFQRCPARLSDSAIARVSASITSKERESYTISKRLELRCDVPPSDPTAFEESIAAREIRFSHTRKLVEFLITQASDAERHFRTSDSCARESNAVYWLDCRQRNPHPTDRQKEADGILNNYKEASQLVVPVHRGAYLRLARFHMFLGEPCRAADNFAIALNGTKDPVLGATIRSLAVEWADAAKVCGLSEARQDKFSREQLPEAPEEEKFRDRDEAAIASFNRVLAPAEGVREIGILDLTRNARLRVTTSTLSLLGTHALGEVENAMNSNMDLRIAFREVLDQFASENCWSGGHSILDQPLVQQLTAFNNGCRNAR</sequence>
<dbReference type="GO" id="GO:0006508">
    <property type="term" value="P:proteolysis"/>
    <property type="evidence" value="ECO:0007669"/>
    <property type="project" value="UniProtKB-KW"/>
</dbReference>
<evidence type="ECO:0000313" key="2">
    <source>
        <dbReference type="Proteomes" id="UP001201985"/>
    </source>
</evidence>
<keyword evidence="2" id="KW-1185">Reference proteome</keyword>
<dbReference type="GO" id="GO:0008233">
    <property type="term" value="F:peptidase activity"/>
    <property type="evidence" value="ECO:0007669"/>
    <property type="project" value="UniProtKB-KW"/>
</dbReference>
<organism evidence="1 2">
    <name type="scientific">Teichococcus vastitatis</name>
    <dbReference type="NCBI Taxonomy" id="2307076"/>
    <lineage>
        <taxon>Bacteria</taxon>
        <taxon>Pseudomonadati</taxon>
        <taxon>Pseudomonadota</taxon>
        <taxon>Alphaproteobacteria</taxon>
        <taxon>Acetobacterales</taxon>
        <taxon>Roseomonadaceae</taxon>
        <taxon>Roseomonas</taxon>
    </lineage>
</organism>
<keyword evidence="1" id="KW-0378">Hydrolase</keyword>
<dbReference type="EMBL" id="JALBUU010000001">
    <property type="protein sequence ID" value="MCI0752150.1"/>
    <property type="molecule type" value="Genomic_DNA"/>
</dbReference>